<dbReference type="Proteomes" id="UP000718564">
    <property type="component" value="Unassembled WGS sequence"/>
</dbReference>
<protein>
    <submittedName>
        <fullName evidence="1">Uncharacterized protein</fullName>
    </submittedName>
</protein>
<comment type="caution">
    <text evidence="1">The sequence shown here is derived from an EMBL/GenBank/DDBJ whole genome shotgun (WGS) entry which is preliminary data.</text>
</comment>
<reference evidence="1 2" key="1">
    <citation type="submission" date="2018-06" db="EMBL/GenBank/DDBJ databases">
        <title>Comparative genomics of Brasilonema spp. strains.</title>
        <authorList>
            <person name="Alvarenga D.O."/>
            <person name="Fiore M.F."/>
            <person name="Varani A.M."/>
        </authorList>
    </citation>
    <scope>NUCLEOTIDE SEQUENCE [LARGE SCALE GENOMIC DNA]</scope>
    <source>
        <strain evidence="1 2">SPC951</strain>
    </source>
</reference>
<evidence type="ECO:0000313" key="2">
    <source>
        <dbReference type="Proteomes" id="UP000718564"/>
    </source>
</evidence>
<organism evidence="1 2">
    <name type="scientific">Brasilonema bromeliae SPC951</name>
    <dbReference type="NCBI Taxonomy" id="385972"/>
    <lineage>
        <taxon>Bacteria</taxon>
        <taxon>Bacillati</taxon>
        <taxon>Cyanobacteriota</taxon>
        <taxon>Cyanophyceae</taxon>
        <taxon>Nostocales</taxon>
        <taxon>Scytonemataceae</taxon>
        <taxon>Brasilonema</taxon>
        <taxon>Bromeliae group (in: Brasilonema)</taxon>
    </lineage>
</organism>
<sequence length="163" mass="18693">MARIIYETENSLEITELRAEVLSKRNCGEVLFEIKKLIPDETIERSENLTAILDLFVSQLGYSSLGLRWKEVNQGEAQKILKFIMTKDLAYSVQLMSLEEAEKIVVKLFQIFPGNCKFFTNALFRNNYSGISAWDSITKATFDTGIIVVSERRIGILWVQDED</sequence>
<proteinExistence type="predicted"/>
<dbReference type="EMBL" id="QMEB01000236">
    <property type="protein sequence ID" value="NMG22250.1"/>
    <property type="molecule type" value="Genomic_DNA"/>
</dbReference>
<dbReference type="RefSeq" id="WP_169157463.1">
    <property type="nucleotide sequence ID" value="NZ_CAWPJE010000236.1"/>
</dbReference>
<name>A0ABX1PFI8_9CYAN</name>
<evidence type="ECO:0000313" key="1">
    <source>
        <dbReference type="EMBL" id="NMG22250.1"/>
    </source>
</evidence>
<gene>
    <name evidence="1" type="ORF">DP116_23485</name>
</gene>
<accession>A0ABX1PFI8</accession>
<keyword evidence="2" id="KW-1185">Reference proteome</keyword>